<name>A0A3A9KC20_9BACI</name>
<keyword evidence="4" id="KW-1185">Reference proteome</keyword>
<dbReference type="OrthoDB" id="9782250at2"/>
<dbReference type="Proteomes" id="UP000281498">
    <property type="component" value="Unassembled WGS sequence"/>
</dbReference>
<organism evidence="3 4">
    <name type="scientific">Salipaludibacillus neizhouensis</name>
    <dbReference type="NCBI Taxonomy" id="885475"/>
    <lineage>
        <taxon>Bacteria</taxon>
        <taxon>Bacillati</taxon>
        <taxon>Bacillota</taxon>
        <taxon>Bacilli</taxon>
        <taxon>Bacillales</taxon>
        <taxon>Bacillaceae</taxon>
    </lineage>
</organism>
<accession>A0A3A9KC20</accession>
<evidence type="ECO:0000313" key="3">
    <source>
        <dbReference type="EMBL" id="RKL64895.1"/>
    </source>
</evidence>
<dbReference type="AlphaFoldDB" id="A0A3A9KC20"/>
<keyword evidence="2" id="KW-1133">Transmembrane helix</keyword>
<feature type="transmembrane region" description="Helical" evidence="2">
    <location>
        <begin position="21"/>
        <end position="46"/>
    </location>
</feature>
<feature type="region of interest" description="Disordered" evidence="1">
    <location>
        <begin position="1"/>
        <end position="21"/>
    </location>
</feature>
<feature type="transmembrane region" description="Helical" evidence="2">
    <location>
        <begin position="52"/>
        <end position="72"/>
    </location>
</feature>
<dbReference type="RefSeq" id="WP_110938881.1">
    <property type="nucleotide sequence ID" value="NZ_KZ614148.1"/>
</dbReference>
<comment type="caution">
    <text evidence="3">The sequence shown here is derived from an EMBL/GenBank/DDBJ whole genome shotgun (WGS) entry which is preliminary data.</text>
</comment>
<sequence>MNSTQLNQSEKTDRQGKKPGWPEIGIMILTYLILVLGVASIINTFIEDGTVLSGISFAALSGVAGLGAFLAANLSIMMNIRGVIIASLNYMKCTY</sequence>
<evidence type="ECO:0000313" key="4">
    <source>
        <dbReference type="Proteomes" id="UP000281498"/>
    </source>
</evidence>
<evidence type="ECO:0000256" key="1">
    <source>
        <dbReference type="SAM" id="MobiDB-lite"/>
    </source>
</evidence>
<reference evidence="3 4" key="1">
    <citation type="submission" date="2017-10" db="EMBL/GenBank/DDBJ databases">
        <title>Bacillus sp. nov., a halophilic bacterium isolated from a Keqin Lake.</title>
        <authorList>
            <person name="Wang H."/>
        </authorList>
    </citation>
    <scope>NUCLEOTIDE SEQUENCE [LARGE SCALE GENOMIC DNA]</scope>
    <source>
        <strain evidence="3 4">KCTC 13187</strain>
    </source>
</reference>
<dbReference type="EMBL" id="PDOE01000029">
    <property type="protein sequence ID" value="RKL64895.1"/>
    <property type="molecule type" value="Genomic_DNA"/>
</dbReference>
<protein>
    <submittedName>
        <fullName evidence="3">Uncharacterized protein</fullName>
    </submittedName>
</protein>
<keyword evidence="2" id="KW-0812">Transmembrane</keyword>
<keyword evidence="2" id="KW-0472">Membrane</keyword>
<gene>
    <name evidence="3" type="ORF">CR203_23630</name>
</gene>
<proteinExistence type="predicted"/>
<evidence type="ECO:0000256" key="2">
    <source>
        <dbReference type="SAM" id="Phobius"/>
    </source>
</evidence>